<dbReference type="EMBL" id="APKE01000013">
    <property type="protein sequence ID" value="KAF0676649.1"/>
    <property type="molecule type" value="Genomic_DNA"/>
</dbReference>
<comment type="caution">
    <text evidence="10">The sequence shown here is derived from an EMBL/GenBank/DDBJ whole genome shotgun (WGS) entry which is preliminary data.</text>
</comment>
<evidence type="ECO:0000256" key="8">
    <source>
        <dbReference type="HAMAP-Rule" id="MF_00056"/>
    </source>
</evidence>
<comment type="pathway">
    <text evidence="3 8">Carbohydrate biosynthesis; 3-deoxy-D-manno-octulosonate biosynthesis; 3-deoxy-D-manno-octulosonate from D-ribulose 5-phosphate: step 2/3.</text>
</comment>
<evidence type="ECO:0000256" key="1">
    <source>
        <dbReference type="ARBA" id="ARBA00004496"/>
    </source>
</evidence>
<dbReference type="InterPro" id="IPR013785">
    <property type="entry name" value="Aldolase_TIM"/>
</dbReference>
<name>A0A921TFQ0_9RHOB</name>
<dbReference type="SUPFAM" id="SSF51569">
    <property type="entry name" value="Aldolase"/>
    <property type="match status" value="1"/>
</dbReference>
<dbReference type="InterPro" id="IPR006269">
    <property type="entry name" value="KDO8P_synthase"/>
</dbReference>
<keyword evidence="6 8" id="KW-0808">Transferase</keyword>
<comment type="catalytic activity">
    <reaction evidence="7 8">
        <text>D-arabinose 5-phosphate + phosphoenolpyruvate + H2O = 3-deoxy-alpha-D-manno-2-octulosonate-8-phosphate + phosphate</text>
        <dbReference type="Rhea" id="RHEA:14053"/>
        <dbReference type="ChEBI" id="CHEBI:15377"/>
        <dbReference type="ChEBI" id="CHEBI:43474"/>
        <dbReference type="ChEBI" id="CHEBI:57693"/>
        <dbReference type="ChEBI" id="CHEBI:58702"/>
        <dbReference type="ChEBI" id="CHEBI:85985"/>
        <dbReference type="EC" id="2.5.1.55"/>
    </reaction>
</comment>
<comment type="similarity">
    <text evidence="4 8">Belongs to the KdsA family.</text>
</comment>
<dbReference type="GO" id="GO:0005737">
    <property type="term" value="C:cytoplasm"/>
    <property type="evidence" value="ECO:0007669"/>
    <property type="project" value="UniProtKB-SubCell"/>
</dbReference>
<keyword evidence="8" id="KW-0448">Lipopolysaccharide biosynthesis</keyword>
<evidence type="ECO:0000256" key="6">
    <source>
        <dbReference type="ARBA" id="ARBA00022679"/>
    </source>
</evidence>
<evidence type="ECO:0000256" key="2">
    <source>
        <dbReference type="ARBA" id="ARBA00004756"/>
    </source>
</evidence>
<proteinExistence type="inferred from homology"/>
<evidence type="ECO:0000256" key="4">
    <source>
        <dbReference type="ARBA" id="ARBA00010499"/>
    </source>
</evidence>
<organism evidence="10 11">
    <name type="scientific">Profundibacterium mesophilum KAUST100406-0324</name>
    <dbReference type="NCBI Taxonomy" id="1037889"/>
    <lineage>
        <taxon>Bacteria</taxon>
        <taxon>Pseudomonadati</taxon>
        <taxon>Pseudomonadota</taxon>
        <taxon>Alphaproteobacteria</taxon>
        <taxon>Rhodobacterales</taxon>
        <taxon>Roseobacteraceae</taxon>
        <taxon>Profundibacterium</taxon>
    </lineage>
</organism>
<evidence type="ECO:0000313" key="10">
    <source>
        <dbReference type="EMBL" id="KAF0676649.1"/>
    </source>
</evidence>
<feature type="domain" description="DAHP synthetase I/KDSA" evidence="9">
    <location>
        <begin position="23"/>
        <end position="277"/>
    </location>
</feature>
<gene>
    <name evidence="8 10" type="primary">kdsA</name>
    <name evidence="10" type="ORF">PMES_00939</name>
</gene>
<evidence type="ECO:0000256" key="5">
    <source>
        <dbReference type="ARBA" id="ARBA00022490"/>
    </source>
</evidence>
<dbReference type="AlphaFoldDB" id="A0A921TFQ0"/>
<comment type="subcellular location">
    <subcellularLocation>
        <location evidence="1 8">Cytoplasm</location>
    </subcellularLocation>
</comment>
<dbReference type="Pfam" id="PF00793">
    <property type="entry name" value="DAHP_synth_1"/>
    <property type="match status" value="1"/>
</dbReference>
<evidence type="ECO:0000313" key="11">
    <source>
        <dbReference type="Proteomes" id="UP000698242"/>
    </source>
</evidence>
<dbReference type="NCBIfam" id="NF003543">
    <property type="entry name" value="PRK05198.1"/>
    <property type="match status" value="1"/>
</dbReference>
<comment type="pathway">
    <text evidence="2">Bacterial outer membrane biogenesis; lipopolysaccharide biosynthesis.</text>
</comment>
<dbReference type="InterPro" id="IPR006218">
    <property type="entry name" value="DAHP1/KDSA"/>
</dbReference>
<keyword evidence="11" id="KW-1185">Reference proteome</keyword>
<dbReference type="NCBIfam" id="TIGR01362">
    <property type="entry name" value="KDO8P_synth"/>
    <property type="match status" value="1"/>
</dbReference>
<sequence>MTIPRPDHRFTLGAGLEGACTLGPRGPLTVIAGPCQLQSADHAQMIAGTLQEICACNGLNFVFKASFDKANRSAHDAERGPGAAAGLGILRDLRKALGVPVTTDLHLPEQAGEVAEAVDLLQIPAFLSRQSDLLAAAAATGRPVNVKKGQFLAPWDMEQVVGKLMAAGGRQIALTERGSSFGYNRLVADLTGLPRMAETGCPVIMDATHAVQLPGGAGHASGGRREDAPALARAAVAVGVSGIFLETHEDPASAPSDGAVMQSLSSMPALLEQLARLHRLVSSF</sequence>
<dbReference type="GO" id="GO:0019294">
    <property type="term" value="P:keto-3-deoxy-D-manno-octulosonic acid biosynthetic process"/>
    <property type="evidence" value="ECO:0007669"/>
    <property type="project" value="UniProtKB-UniRule"/>
</dbReference>
<dbReference type="GO" id="GO:0008676">
    <property type="term" value="F:3-deoxy-8-phosphooctulonate synthase activity"/>
    <property type="evidence" value="ECO:0007669"/>
    <property type="project" value="UniProtKB-UniRule"/>
</dbReference>
<dbReference type="Proteomes" id="UP000698242">
    <property type="component" value="Unassembled WGS sequence"/>
</dbReference>
<dbReference type="PANTHER" id="PTHR21057">
    <property type="entry name" value="PHOSPHO-2-DEHYDRO-3-DEOXYHEPTONATE ALDOLASE"/>
    <property type="match status" value="1"/>
</dbReference>
<dbReference type="OrthoDB" id="9776934at2"/>
<dbReference type="HAMAP" id="MF_00056">
    <property type="entry name" value="KDO8P_synth"/>
    <property type="match status" value="1"/>
</dbReference>
<reference evidence="10" key="1">
    <citation type="submission" date="2013-03" db="EMBL/GenBank/DDBJ databases">
        <title>Genome Sequence of the Profundibacterium mesophilum strain KAUST100406-0324T from Red Sea, a novel genus in the family Rhodobacteraceae.</title>
        <authorList>
            <person name="Essack M."/>
            <person name="Alam I."/>
            <person name="Lafi F."/>
            <person name="Alawi W."/>
            <person name="Kamanu F."/>
            <person name="Al-Suwailem A."/>
            <person name="Lee O.O."/>
            <person name="Xu Y."/>
            <person name="Bajic V."/>
            <person name="Qian P.-Y."/>
            <person name="Archer J."/>
        </authorList>
    </citation>
    <scope>NUCLEOTIDE SEQUENCE</scope>
    <source>
        <strain evidence="10">KAUST100406-0324</strain>
    </source>
</reference>
<evidence type="ECO:0000259" key="9">
    <source>
        <dbReference type="Pfam" id="PF00793"/>
    </source>
</evidence>
<dbReference type="RefSeq" id="WP_159964359.1">
    <property type="nucleotide sequence ID" value="NZ_APKE01000013.1"/>
</dbReference>
<protein>
    <recommendedName>
        <fullName evidence="8">2-dehydro-3-deoxyphosphooctonate aldolase</fullName>
        <ecNumber evidence="8">2.5.1.55</ecNumber>
    </recommendedName>
    <alternativeName>
        <fullName evidence="8">3-deoxy-D-manno-octulosonic acid 8-phosphate synthase</fullName>
    </alternativeName>
    <alternativeName>
        <fullName evidence="8">KDO-8-phosphate synthase</fullName>
        <shortName evidence="8">KDO 8-P synthase</shortName>
        <shortName evidence="8">KDOPS</shortName>
    </alternativeName>
    <alternativeName>
        <fullName evidence="8">Phospho-2-dehydro-3-deoxyoctonate aldolase</fullName>
    </alternativeName>
</protein>
<evidence type="ECO:0000256" key="7">
    <source>
        <dbReference type="ARBA" id="ARBA00049112"/>
    </source>
</evidence>
<keyword evidence="5 8" id="KW-0963">Cytoplasm</keyword>
<evidence type="ECO:0000256" key="3">
    <source>
        <dbReference type="ARBA" id="ARBA00004845"/>
    </source>
</evidence>
<accession>A0A921TFQ0</accession>
<dbReference type="EC" id="2.5.1.55" evidence="8"/>
<dbReference type="Gene3D" id="3.20.20.70">
    <property type="entry name" value="Aldolase class I"/>
    <property type="match status" value="1"/>
</dbReference>